<dbReference type="Proteomes" id="UP001187192">
    <property type="component" value="Unassembled WGS sequence"/>
</dbReference>
<name>A0AA88AGR9_FICCA</name>
<comment type="caution">
    <text evidence="1">The sequence shown here is derived from an EMBL/GenBank/DDBJ whole genome shotgun (WGS) entry which is preliminary data.</text>
</comment>
<protein>
    <recommendedName>
        <fullName evidence="3">NAC domain-containing protein</fullName>
    </recommendedName>
</protein>
<sequence>MQEEGWVVCRAFRKPSPSHQRHEAWNHAYYVRENNIANVRFPNSSVDDFAEEKHHGVNPNQAANFHHCFASVQELVSNQNFSDFQLTNEVLPQLDSPSISPNLTTNESFHHNKGVINDDYDNERSNGSSHYLDWKNLDDLLASPVPTDPTSFASSNLPVSMPQIYQQATQNHHFQGCFQDL</sequence>
<dbReference type="EMBL" id="BTGU01000039">
    <property type="protein sequence ID" value="GMN51875.1"/>
    <property type="molecule type" value="Genomic_DNA"/>
</dbReference>
<proteinExistence type="predicted"/>
<gene>
    <name evidence="1" type="ORF">TIFTF001_021028</name>
</gene>
<evidence type="ECO:0000313" key="2">
    <source>
        <dbReference type="Proteomes" id="UP001187192"/>
    </source>
</evidence>
<dbReference type="AlphaFoldDB" id="A0AA88AGR9"/>
<accession>A0AA88AGR9</accession>
<evidence type="ECO:0000313" key="1">
    <source>
        <dbReference type="EMBL" id="GMN51875.1"/>
    </source>
</evidence>
<evidence type="ECO:0008006" key="3">
    <source>
        <dbReference type="Google" id="ProtNLM"/>
    </source>
</evidence>
<organism evidence="1 2">
    <name type="scientific">Ficus carica</name>
    <name type="common">Common fig</name>
    <dbReference type="NCBI Taxonomy" id="3494"/>
    <lineage>
        <taxon>Eukaryota</taxon>
        <taxon>Viridiplantae</taxon>
        <taxon>Streptophyta</taxon>
        <taxon>Embryophyta</taxon>
        <taxon>Tracheophyta</taxon>
        <taxon>Spermatophyta</taxon>
        <taxon>Magnoliopsida</taxon>
        <taxon>eudicotyledons</taxon>
        <taxon>Gunneridae</taxon>
        <taxon>Pentapetalae</taxon>
        <taxon>rosids</taxon>
        <taxon>fabids</taxon>
        <taxon>Rosales</taxon>
        <taxon>Moraceae</taxon>
        <taxon>Ficeae</taxon>
        <taxon>Ficus</taxon>
    </lineage>
</organism>
<reference evidence="1" key="1">
    <citation type="submission" date="2023-07" db="EMBL/GenBank/DDBJ databases">
        <title>draft genome sequence of fig (Ficus carica).</title>
        <authorList>
            <person name="Takahashi T."/>
            <person name="Nishimura K."/>
        </authorList>
    </citation>
    <scope>NUCLEOTIDE SEQUENCE</scope>
</reference>
<keyword evidence="2" id="KW-1185">Reference proteome</keyword>